<evidence type="ECO:0000313" key="2">
    <source>
        <dbReference type="Proteomes" id="UP001183809"/>
    </source>
</evidence>
<gene>
    <name evidence="1" type="ORF">RM764_38125</name>
</gene>
<dbReference type="RefSeq" id="WP_311700180.1">
    <property type="nucleotide sequence ID" value="NZ_JAVREY010000082.1"/>
</dbReference>
<sequence>MGDNEAVQSALHEWFKDLKERPPKAYWSVEELSQRDSWVAVRKAVGSLATPQRRPDLYGKDGTALNDSLLILDTGLGQVAEAAASGLSIPMSDLSQDLTAFCNAEIPTVQTWILLDIDLPFGIDIRMGSDRLRTVTSKELSQLEALPSMRAFVRPSIPNADAFHGATFLLRPELHGLITIGDSVFAWPDQRPERKHVAPLLTLQLWQPSESMRAEAYLRVADGHSCDLLHGSLYDEPVFNNEGEEVGERHPTWGYSVPSSQTQAFAMFCTKVSDMVSRVLARTRVNKNGKPESTASSRALKSAAAHLVRASQRTRQGTYVDEAETDDVLLDYVIAMESLMTAGERGDSTRKTSQRAASMWMRDEDRLATSKIIRRAYNRRSNYAHGTDQEDITTDELLDVRCTAFEVLLRWLVLTDGLGEAVHEHLDKSLLSDQERRTMRNLLRDFFISSPPAELPPDMT</sequence>
<dbReference type="EMBL" id="JAVREY010000082">
    <property type="protein sequence ID" value="MDT0468736.1"/>
    <property type="molecule type" value="Genomic_DNA"/>
</dbReference>
<dbReference type="Proteomes" id="UP001183809">
    <property type="component" value="Unassembled WGS sequence"/>
</dbReference>
<keyword evidence="2" id="KW-1185">Reference proteome</keyword>
<name>A0ABU2U6S2_9ACTN</name>
<proteinExistence type="predicted"/>
<evidence type="ECO:0000313" key="1">
    <source>
        <dbReference type="EMBL" id="MDT0468736.1"/>
    </source>
</evidence>
<reference evidence="2" key="1">
    <citation type="submission" date="2023-07" db="EMBL/GenBank/DDBJ databases">
        <title>30 novel species of actinomycetes from the DSMZ collection.</title>
        <authorList>
            <person name="Nouioui I."/>
        </authorList>
    </citation>
    <scope>NUCLEOTIDE SEQUENCE [LARGE SCALE GENOMIC DNA]</scope>
    <source>
        <strain evidence="2">DSM 41699</strain>
    </source>
</reference>
<comment type="caution">
    <text evidence="1">The sequence shown here is derived from an EMBL/GenBank/DDBJ whole genome shotgun (WGS) entry which is preliminary data.</text>
</comment>
<protein>
    <submittedName>
        <fullName evidence="1">HEPN domain-containing protein</fullName>
    </submittedName>
</protein>
<accession>A0ABU2U6S2</accession>
<organism evidence="1 2">
    <name type="scientific">Streptomyces gibsoniae</name>
    <dbReference type="NCBI Taxonomy" id="3075529"/>
    <lineage>
        <taxon>Bacteria</taxon>
        <taxon>Bacillati</taxon>
        <taxon>Actinomycetota</taxon>
        <taxon>Actinomycetes</taxon>
        <taxon>Kitasatosporales</taxon>
        <taxon>Streptomycetaceae</taxon>
        <taxon>Streptomyces</taxon>
    </lineage>
</organism>